<accession>A0A177MY13</accession>
<keyword evidence="1" id="KW-0472">Membrane</keyword>
<evidence type="ECO:0000256" key="1">
    <source>
        <dbReference type="SAM" id="Phobius"/>
    </source>
</evidence>
<keyword evidence="1" id="KW-0812">Transmembrane</keyword>
<sequence length="195" mass="21223">MLNLSEINWGSVADWVSGLGSLSAAIVALYLAKSAERIRLRGYLGLRLVVGQGMASQDLVFISVTNIGTRATVINNISMRVGWLKRRHAIITIAKDQYSVGVPYPIADGQEGHWGIPLDKDKKWLVDLIDGFVLNRSDVSSLRVFVHTNHGEALTLRPEKAFRDAIIELLVAKAANPAVQGALRDKVSQCPGPPS</sequence>
<organism evidence="2 3">
    <name type="scientific">Methylomonas koyamae</name>
    <dbReference type="NCBI Taxonomy" id="702114"/>
    <lineage>
        <taxon>Bacteria</taxon>
        <taxon>Pseudomonadati</taxon>
        <taxon>Pseudomonadota</taxon>
        <taxon>Gammaproteobacteria</taxon>
        <taxon>Methylococcales</taxon>
        <taxon>Methylococcaceae</taxon>
        <taxon>Methylomonas</taxon>
    </lineage>
</organism>
<dbReference type="Proteomes" id="UP000077857">
    <property type="component" value="Unassembled WGS sequence"/>
</dbReference>
<keyword evidence="1" id="KW-1133">Transmembrane helix</keyword>
<protein>
    <submittedName>
        <fullName evidence="2">Uncharacterized protein</fullName>
    </submittedName>
</protein>
<evidence type="ECO:0000313" key="2">
    <source>
        <dbReference type="EMBL" id="OAI10485.1"/>
    </source>
</evidence>
<proteinExistence type="predicted"/>
<dbReference type="AlphaFoldDB" id="A0A177MY13"/>
<evidence type="ECO:0000313" key="3">
    <source>
        <dbReference type="Proteomes" id="UP000077857"/>
    </source>
</evidence>
<dbReference type="EMBL" id="LUUJ01000134">
    <property type="protein sequence ID" value="OAI10485.1"/>
    <property type="molecule type" value="Genomic_DNA"/>
</dbReference>
<reference evidence="2 3" key="1">
    <citation type="submission" date="2016-03" db="EMBL/GenBank/DDBJ databases">
        <authorList>
            <person name="Ploux O."/>
        </authorList>
    </citation>
    <scope>NUCLEOTIDE SEQUENCE [LARGE SCALE GENOMIC DNA]</scope>
    <source>
        <strain evidence="2 3">R-45378</strain>
    </source>
</reference>
<name>A0A177MY13_9GAMM</name>
<gene>
    <name evidence="2" type="ORF">A1507_04170</name>
</gene>
<comment type="caution">
    <text evidence="2">The sequence shown here is derived from an EMBL/GenBank/DDBJ whole genome shotgun (WGS) entry which is preliminary data.</text>
</comment>
<feature type="transmembrane region" description="Helical" evidence="1">
    <location>
        <begin position="12"/>
        <end position="32"/>
    </location>
</feature>